<evidence type="ECO:0000256" key="1">
    <source>
        <dbReference type="SAM" id="MobiDB-lite"/>
    </source>
</evidence>
<feature type="region of interest" description="Disordered" evidence="1">
    <location>
        <begin position="101"/>
        <end position="123"/>
    </location>
</feature>
<feature type="region of interest" description="Disordered" evidence="1">
    <location>
        <begin position="150"/>
        <end position="192"/>
    </location>
</feature>
<accession>A0A1I8F0Z5</accession>
<name>A0A1I8F0Z5_9PLAT</name>
<dbReference type="Proteomes" id="UP000095280">
    <property type="component" value="Unplaced"/>
</dbReference>
<dbReference type="AlphaFoldDB" id="A0A1I8F0Z5"/>
<feature type="compositionally biased region" description="Low complexity" evidence="1">
    <location>
        <begin position="101"/>
        <end position="120"/>
    </location>
</feature>
<keyword evidence="2" id="KW-1185">Reference proteome</keyword>
<organism evidence="2 3">
    <name type="scientific">Macrostomum lignano</name>
    <dbReference type="NCBI Taxonomy" id="282301"/>
    <lineage>
        <taxon>Eukaryota</taxon>
        <taxon>Metazoa</taxon>
        <taxon>Spiralia</taxon>
        <taxon>Lophotrochozoa</taxon>
        <taxon>Platyhelminthes</taxon>
        <taxon>Rhabditophora</taxon>
        <taxon>Macrostomorpha</taxon>
        <taxon>Macrostomida</taxon>
        <taxon>Macrostomidae</taxon>
        <taxon>Macrostomum</taxon>
    </lineage>
</organism>
<sequence>EEMQRYSSLQHQQRTSSTIFIFQHPSRAADDAALHLNRSIRKSAIIKAAAASSSIIIIHSFSATGYPYDESMTDYVGARQLQQQSMPDEFFLPFNYERAGTASTSGPPAESSPTASSAPADDGRSAAYIGNLRSNYRKQFSRCRCWTFTGNSSSSRRIRPDEYPYSKKSVAHEFDDYPQQQQQQQLSGGVDD</sequence>
<evidence type="ECO:0000313" key="2">
    <source>
        <dbReference type="Proteomes" id="UP000095280"/>
    </source>
</evidence>
<proteinExistence type="predicted"/>
<protein>
    <submittedName>
        <fullName evidence="3">AAA_12 domain-containing protein</fullName>
    </submittedName>
</protein>
<feature type="compositionally biased region" description="Basic and acidic residues" evidence="1">
    <location>
        <begin position="158"/>
        <end position="175"/>
    </location>
</feature>
<dbReference type="WBParaSite" id="maker-unitig_10098-snap-gene-0.4-mRNA-1">
    <property type="protein sequence ID" value="maker-unitig_10098-snap-gene-0.4-mRNA-1"/>
    <property type="gene ID" value="maker-unitig_10098-snap-gene-0.4"/>
</dbReference>
<evidence type="ECO:0000313" key="3">
    <source>
        <dbReference type="WBParaSite" id="maker-unitig_10098-snap-gene-0.4-mRNA-1"/>
    </source>
</evidence>
<reference evidence="3" key="1">
    <citation type="submission" date="2016-11" db="UniProtKB">
        <authorList>
            <consortium name="WormBaseParasite"/>
        </authorList>
    </citation>
    <scope>IDENTIFICATION</scope>
</reference>